<evidence type="ECO:0000256" key="4">
    <source>
        <dbReference type="ARBA" id="ARBA00022732"/>
    </source>
</evidence>
<keyword evidence="5" id="KW-1161">Viral attachment to host cell</keyword>
<dbReference type="Gene3D" id="2.160.20.10">
    <property type="entry name" value="Single-stranded right-handed beta-helix, Pectin lyase-like"/>
    <property type="match status" value="1"/>
</dbReference>
<dbReference type="GO" id="GO:0098996">
    <property type="term" value="P:symbiont entry into host cell via disruption of host cell glycocalyx"/>
    <property type="evidence" value="ECO:0007669"/>
    <property type="project" value="UniProtKB-KW"/>
</dbReference>
<keyword evidence="8" id="KW-1160">Virus entry into host cell</keyword>
<feature type="domain" description="Bacteriophage T7 tail fibre protein-like N-terminal" evidence="12">
    <location>
        <begin position="2"/>
        <end position="127"/>
    </location>
</feature>
<evidence type="ECO:0000256" key="3">
    <source>
        <dbReference type="ARBA" id="ARBA00022717"/>
    </source>
</evidence>
<keyword evidence="6" id="KW-0946">Virion</keyword>
<evidence type="ECO:0000256" key="8">
    <source>
        <dbReference type="ARBA" id="ARBA00023296"/>
    </source>
</evidence>
<evidence type="ECO:0000256" key="6">
    <source>
        <dbReference type="ARBA" id="ARBA00022844"/>
    </source>
</evidence>
<dbReference type="GO" id="GO:0098015">
    <property type="term" value="C:virus tail"/>
    <property type="evidence" value="ECO:0007669"/>
    <property type="project" value="UniProtKB-KW"/>
</dbReference>
<organism evidence="13 14">
    <name type="scientific">Klebsiella phage vB_Kp_IME531</name>
    <dbReference type="NCBI Taxonomy" id="2880891"/>
    <lineage>
        <taxon>Viruses</taxon>
        <taxon>Duplodnaviria</taxon>
        <taxon>Heunggongvirae</taxon>
        <taxon>Uroviricota</taxon>
        <taxon>Caudoviricetes</taxon>
        <taxon>Autographivirales</taxon>
        <taxon>Autotranscriptaviridae</taxon>
        <taxon>Studiervirinae</taxon>
        <taxon>Przondovirus</taxon>
        <taxon>Przondovirus IME531</taxon>
    </lineage>
</organism>
<keyword evidence="4" id="KW-1227">Viral tail protein</keyword>
<dbReference type="GO" id="GO:0098671">
    <property type="term" value="P:adhesion receptor-mediated virion attachment to host cell"/>
    <property type="evidence" value="ECO:0007669"/>
    <property type="project" value="UniProtKB-KW"/>
</dbReference>
<sequence>MDQEIKTVIQYPVGATEFDIPFDYLSRKFVRVSLVSDDNRRLLSNITEYRYVSKTRVKLLVDTSGFDRVEIRRFTSASERIVDFSDGSVLRAADLNVSQIQSAHVAEEARDAALMAMPQDDAGNLDARNRRIVRLAPGVEGTDAINKNQLDTTLGEAGGILSEIKGEKEQFYEYLEKFADDTTMIRGVTWVYNGGSAVGGETSIVINKPTAVFAVPYIEINGDRQEVGYQYDFNASTQTITLAKPLVAGDFLMAMTSESHLPLESLLAGTTGASSIGTKDGDTVQSALDNLGYYIVPESFGAKGDGVTDDTAAVQAAINAAKGKTLWLDASKMYICQNLVIPHAMTIAAGGRRQGGGLIPKGNSGPVVHSGDFILITSEQTVTLFNVTIDARGRPLTKVDGQRLNGLRQVDNTSGVYRSGFQLYNCNISGFSGLNIVGGAARSFGIIKDTQCESSDLTCIRIQGVDWRIDHTYVGRSGTGHGIELLNESNVVSNCDSYFNKKSGVVYTQATGKTFFKLIACTLNSNGEHGVYIACPYMQPAGIIIVDNRFWNNSTSSDGVYSNITLSYGRGHIVVGNIHEAYQPADGSSSARAAYCVNLLNGARPAHMLDNYDPAYSYRTDFCNINVVDKINYNTHHIGSAKTFTVGVSSATSQAIGVFVDGESFPRASIGNGGIRFGKGDSAPAVGLGFDNNYPNHVVSFKGLAVLGSWDTSTFRVGGYRIWAGNGAGQLYFQYGADPTSQTDGKLFVGRTVTPPAASSSSGNTGDIAIDSGFLYVCVAFNTWKRVALSTF</sequence>
<evidence type="ECO:0000256" key="5">
    <source>
        <dbReference type="ARBA" id="ARBA00022804"/>
    </source>
</evidence>
<evidence type="ECO:0000256" key="1">
    <source>
        <dbReference type="ARBA" id="ARBA00004328"/>
    </source>
</evidence>
<evidence type="ECO:0000256" key="10">
    <source>
        <dbReference type="ARBA" id="ARBA00035728"/>
    </source>
</evidence>
<keyword evidence="7" id="KW-1233">Viral attachment to host adhesion receptor</keyword>
<keyword evidence="14" id="KW-1185">Reference proteome</keyword>
<evidence type="ECO:0000256" key="9">
    <source>
        <dbReference type="ARBA" id="ARBA00035636"/>
    </source>
</evidence>
<keyword evidence="3" id="KW-1235">Degradation of host cell envelope components during virus entry</keyword>
<comment type="similarity">
    <text evidence="9">In the N-terminal section; belongs to the Teseptimavirus fiber family.</text>
</comment>
<dbReference type="InterPro" id="IPR011050">
    <property type="entry name" value="Pectin_lyase_fold/virulence"/>
</dbReference>
<dbReference type="InterPro" id="IPR005604">
    <property type="entry name" value="Phage_T7_tail_fibre-like_N"/>
</dbReference>
<evidence type="ECO:0000256" key="7">
    <source>
        <dbReference type="ARBA" id="ARBA00023165"/>
    </source>
</evidence>
<protein>
    <recommendedName>
        <fullName evidence="10">Probable tail spike protein</fullName>
    </recommendedName>
</protein>
<evidence type="ECO:0000256" key="11">
    <source>
        <dbReference type="ARBA" id="ARBA00035731"/>
    </source>
</evidence>
<accession>A0AAE8YDI1</accession>
<keyword evidence="11" id="KW-1238">Degradation of host capsule during virus entry</keyword>
<reference evidence="13 14" key="1">
    <citation type="submission" date="2021-09" db="EMBL/GenBank/DDBJ databases">
        <authorList>
            <person name="Wang C."/>
            <person name="Mi Z."/>
            <person name="Tong Y."/>
        </authorList>
    </citation>
    <scope>NUCLEOTIDE SEQUENCE [LARGE SCALE GENOMIC DNA]</scope>
</reference>
<dbReference type="SUPFAM" id="SSF51126">
    <property type="entry name" value="Pectin lyase-like"/>
    <property type="match status" value="1"/>
</dbReference>
<dbReference type="InterPro" id="IPR012334">
    <property type="entry name" value="Pectin_lyas_fold"/>
</dbReference>
<comment type="subcellular location">
    <subcellularLocation>
        <location evidence="1">Virion</location>
    </subcellularLocation>
</comment>
<name>A0AAE8YDI1_9CAUD</name>
<evidence type="ECO:0000259" key="12">
    <source>
        <dbReference type="Pfam" id="PF03906"/>
    </source>
</evidence>
<evidence type="ECO:0000256" key="2">
    <source>
        <dbReference type="ARBA" id="ARBA00022581"/>
    </source>
</evidence>
<evidence type="ECO:0000313" key="14">
    <source>
        <dbReference type="Proteomes" id="UP000828375"/>
    </source>
</evidence>
<keyword evidence="2" id="KW-0945">Host-virus interaction</keyword>
<proteinExistence type="inferred from homology"/>
<dbReference type="Proteomes" id="UP000828375">
    <property type="component" value="Segment"/>
</dbReference>
<dbReference type="GO" id="GO:0098994">
    <property type="term" value="P:symbiont entry into host cell via disruption of host cell envelope"/>
    <property type="evidence" value="ECO:0007669"/>
    <property type="project" value="UniProtKB-KW"/>
</dbReference>
<dbReference type="Pfam" id="PF03906">
    <property type="entry name" value="Phage_T7_tail"/>
    <property type="match status" value="1"/>
</dbReference>
<dbReference type="EMBL" id="OK138556">
    <property type="protein sequence ID" value="UEP18939.1"/>
    <property type="molecule type" value="Genomic_DNA"/>
</dbReference>
<evidence type="ECO:0000313" key="13">
    <source>
        <dbReference type="EMBL" id="UEP18939.1"/>
    </source>
</evidence>